<dbReference type="Proteomes" id="UP000373449">
    <property type="component" value="Unassembled WGS sequence"/>
</dbReference>
<dbReference type="Proteomes" id="UP000224974">
    <property type="component" value="Unassembled WGS sequence"/>
</dbReference>
<feature type="chain" id="PRO_5036036649" evidence="1">
    <location>
        <begin position="23"/>
        <end position="456"/>
    </location>
</feature>
<reference evidence="2" key="2">
    <citation type="submission" date="2017-09" db="EMBL/GenBank/DDBJ databases">
        <title>FDA dAtabase for Regulatory Grade micrObial Sequences (FDA-ARGOS): Supporting development and validation of Infectious Disease Dx tests.</title>
        <authorList>
            <person name="Minogue T."/>
            <person name="Wolcott M."/>
            <person name="Wasieloski L."/>
            <person name="Aguilar W."/>
            <person name="Moore D."/>
            <person name="Tallon L.J."/>
            <person name="Sadzewicz L."/>
            <person name="Ott S."/>
            <person name="Zhao X."/>
            <person name="Nagaraj S."/>
            <person name="Vavikolanu K."/>
            <person name="Aluvathingal J."/>
            <person name="Nadendla S."/>
            <person name="Sichtig H."/>
        </authorList>
    </citation>
    <scope>NUCLEOTIDE SEQUENCE</scope>
    <source>
        <strain evidence="2">FDAARGOS_387</strain>
    </source>
</reference>
<dbReference type="EMBL" id="PDDX01000001">
    <property type="protein sequence ID" value="PHI31414.1"/>
    <property type="molecule type" value="Genomic_DNA"/>
</dbReference>
<name>A0A2C6DRG8_9GAMM</name>
<feature type="signal peptide" evidence="1">
    <location>
        <begin position="1"/>
        <end position="22"/>
    </location>
</feature>
<gene>
    <name evidence="2" type="ORF">CRN84_19750</name>
    <name evidence="3" type="ORF">NCTC12282_05416</name>
</gene>
<reference evidence="4" key="1">
    <citation type="submission" date="2017-09" db="EMBL/GenBank/DDBJ databases">
        <title>FDA dAtabase for Regulatory Grade micrObial Sequences (FDA-ARGOS): Supporting development and validation of Infectious Disease Dx tests.</title>
        <authorList>
            <person name="Minogue T."/>
            <person name="Wolcott M."/>
            <person name="Wasieloski L."/>
            <person name="Aguilar W."/>
            <person name="Moore D."/>
            <person name="Tallon L."/>
            <person name="Sadzewicz L."/>
            <person name="Ott S."/>
            <person name="Zhao X."/>
            <person name="Nagaraj S."/>
            <person name="Vavikolanu K."/>
            <person name="Aluvathingal J."/>
            <person name="Nadendla S."/>
            <person name="Sichtig H."/>
        </authorList>
    </citation>
    <scope>NUCLEOTIDE SEQUENCE [LARGE SCALE GENOMIC DNA]</scope>
    <source>
        <strain evidence="4">FDAARGOS_387</strain>
    </source>
</reference>
<protein>
    <submittedName>
        <fullName evidence="3">Uncharacterized protein conserved in bacteria</fullName>
    </submittedName>
</protein>
<dbReference type="AlphaFoldDB" id="A0A2C6DRG8"/>
<sequence length="456" mass="49910">MNNKIKRITLCFSIALTLAACSNPPSRKNYDYALSQGQIELAQKIALEEGVAPGTDTATELLWSLEAGAVLRMADQVDRSTKVLDGSELLIKDNETQNLASSGLSQAASMIVNDNVMSYTPRVYDRVMVNTYKALNFWQQANFSDARVEWNRVDDRQRRAAEYFSKEINAQKSEVKSNKIGDSYSQSMEALEGSGIDVSKWAPYDGYINPASLYLHGLYFLINSESAADYTKAKESLKRAYALTRSNQIRADIALANKGRTVAPGVWVIFENGLAARKTERRIDLPLILVTKSVAYTGMALPVLESGSPAYPYLSVNGSQKTESFASMDKIIEGEFKTEFTGILIKEISRAILKTAAQATMMNSDNSTVKLIGALTGIAQAVSTQADIRSWHALPYDFQVAYVKWPKSGQIQISPPGGEAINVDLPATPQPVVVYVRVLNAGSAPQVSVLTSKNAM</sequence>
<dbReference type="PROSITE" id="PS51257">
    <property type="entry name" value="PROKAR_LIPOPROTEIN"/>
    <property type="match status" value="1"/>
</dbReference>
<accession>A0A2C6DRG8</accession>
<evidence type="ECO:0000256" key="1">
    <source>
        <dbReference type="SAM" id="SignalP"/>
    </source>
</evidence>
<keyword evidence="1" id="KW-0732">Signal</keyword>
<evidence type="ECO:0000313" key="2">
    <source>
        <dbReference type="EMBL" id="PHI31414.1"/>
    </source>
</evidence>
<dbReference type="OrthoDB" id="9769023at2"/>
<dbReference type="EMBL" id="CAADJA010000002">
    <property type="protein sequence ID" value="VFS51767.1"/>
    <property type="molecule type" value="Genomic_DNA"/>
</dbReference>
<dbReference type="STRING" id="1111728.GCA_000427805_00957"/>
<reference evidence="3 5" key="3">
    <citation type="submission" date="2019-03" db="EMBL/GenBank/DDBJ databases">
        <authorList>
            <consortium name="Pathogen Informatics"/>
        </authorList>
    </citation>
    <scope>NUCLEOTIDE SEQUENCE [LARGE SCALE GENOMIC DNA]</scope>
    <source>
        <strain evidence="3 5">NCTC12282</strain>
    </source>
</reference>
<evidence type="ECO:0000313" key="5">
    <source>
        <dbReference type="Proteomes" id="UP000373449"/>
    </source>
</evidence>
<proteinExistence type="predicted"/>
<organism evidence="2 4">
    <name type="scientific">Budvicia aquatica</name>
    <dbReference type="NCBI Taxonomy" id="82979"/>
    <lineage>
        <taxon>Bacteria</taxon>
        <taxon>Pseudomonadati</taxon>
        <taxon>Pseudomonadota</taxon>
        <taxon>Gammaproteobacteria</taxon>
        <taxon>Enterobacterales</taxon>
        <taxon>Budviciaceae</taxon>
        <taxon>Budvicia</taxon>
    </lineage>
</organism>
<evidence type="ECO:0000313" key="4">
    <source>
        <dbReference type="Proteomes" id="UP000224974"/>
    </source>
</evidence>
<dbReference type="RefSeq" id="WP_029094086.1">
    <property type="nucleotide sequence ID" value="NZ_BRLG01000005.1"/>
</dbReference>
<evidence type="ECO:0000313" key="3">
    <source>
        <dbReference type="EMBL" id="VFS51767.1"/>
    </source>
</evidence>
<keyword evidence="4" id="KW-1185">Reference proteome</keyword>